<dbReference type="RefSeq" id="WP_183896914.1">
    <property type="nucleotide sequence ID" value="NZ_JACIDV010000008.1"/>
</dbReference>
<dbReference type="Proteomes" id="UP000565286">
    <property type="component" value="Unassembled WGS sequence"/>
</dbReference>
<organism evidence="1 2">
    <name type="scientific">Rhizobium skierniewicense</name>
    <dbReference type="NCBI Taxonomy" id="984260"/>
    <lineage>
        <taxon>Bacteria</taxon>
        <taxon>Pseudomonadati</taxon>
        <taxon>Pseudomonadota</taxon>
        <taxon>Alphaproteobacteria</taxon>
        <taxon>Hyphomicrobiales</taxon>
        <taxon>Rhizobiaceae</taxon>
        <taxon>Rhizobium/Agrobacterium group</taxon>
        <taxon>Rhizobium</taxon>
    </lineage>
</organism>
<evidence type="ECO:0000313" key="2">
    <source>
        <dbReference type="Proteomes" id="UP000565286"/>
    </source>
</evidence>
<reference evidence="1 2" key="1">
    <citation type="submission" date="2020-08" db="EMBL/GenBank/DDBJ databases">
        <title>Genomic Encyclopedia of Type Strains, Phase IV (KMG-IV): sequencing the most valuable type-strain genomes for metagenomic binning, comparative biology and taxonomic classification.</title>
        <authorList>
            <person name="Goeker M."/>
        </authorList>
    </citation>
    <scope>NUCLEOTIDE SEQUENCE [LARGE SCALE GENOMIC DNA]</scope>
    <source>
        <strain evidence="1 2">DSM 26438</strain>
    </source>
</reference>
<comment type="caution">
    <text evidence="1">The sequence shown here is derived from an EMBL/GenBank/DDBJ whole genome shotgun (WGS) entry which is preliminary data.</text>
</comment>
<gene>
    <name evidence="1" type="ORF">GGQ73_002993</name>
</gene>
<protein>
    <submittedName>
        <fullName evidence="1">Uncharacterized protein</fullName>
    </submittedName>
</protein>
<dbReference type="AlphaFoldDB" id="A0A7W6G309"/>
<dbReference type="EMBL" id="JACIDV010000008">
    <property type="protein sequence ID" value="MBB3947029.1"/>
    <property type="molecule type" value="Genomic_DNA"/>
</dbReference>
<keyword evidence="2" id="KW-1185">Reference proteome</keyword>
<proteinExistence type="predicted"/>
<evidence type="ECO:0000313" key="1">
    <source>
        <dbReference type="EMBL" id="MBB3947029.1"/>
    </source>
</evidence>
<accession>A0A7W6G309</accession>
<name>A0A7W6G309_9HYPH</name>
<sequence length="108" mass="12029">MLRFCDGIETSPRRLMDAYGDTFVALGYDILARSRSAAINDDFGLLRTLNEWKIVYRPVPVLVGNSCQDKDPRALVPISEIQMLSKSMGVVRCTTGWYRLGDAAGGRE</sequence>